<dbReference type="Pfam" id="PF00071">
    <property type="entry name" value="Ras"/>
    <property type="match status" value="1"/>
</dbReference>
<dbReference type="InterPro" id="IPR001806">
    <property type="entry name" value="Small_GTPase"/>
</dbReference>
<dbReference type="Gene3D" id="3.40.50.300">
    <property type="entry name" value="P-loop containing nucleotide triphosphate hydrolases"/>
    <property type="match status" value="1"/>
</dbReference>
<reference evidence="1 2" key="1">
    <citation type="journal article" date="2017" name="Front. Genet.">
        <title>Draft sequencing of the heterozygous diploid genome of Satsuma (Citrus unshiu Marc.) using a hybrid assembly approach.</title>
        <authorList>
            <person name="Shimizu T."/>
            <person name="Tanizawa Y."/>
            <person name="Mochizuki T."/>
            <person name="Nagasaki H."/>
            <person name="Yoshioka T."/>
            <person name="Toyoda A."/>
            <person name="Fujiyama A."/>
            <person name="Kaminuma E."/>
            <person name="Nakamura Y."/>
        </authorList>
    </citation>
    <scope>NUCLEOTIDE SEQUENCE [LARGE SCALE GENOMIC DNA]</scope>
    <source>
        <strain evidence="2">cv. Miyagawa wase</strain>
    </source>
</reference>
<dbReference type="Proteomes" id="UP000236630">
    <property type="component" value="Unassembled WGS sequence"/>
</dbReference>
<dbReference type="AlphaFoldDB" id="A0A2H5QGP9"/>
<dbReference type="SUPFAM" id="SSF52540">
    <property type="entry name" value="P-loop containing nucleoside triphosphate hydrolases"/>
    <property type="match status" value="1"/>
</dbReference>
<dbReference type="EMBL" id="BDQV01000373">
    <property type="protein sequence ID" value="GAY63804.1"/>
    <property type="molecule type" value="Genomic_DNA"/>
</dbReference>
<dbReference type="STRING" id="55188.A0A2H5QGP9"/>
<dbReference type="GO" id="GO:0003924">
    <property type="term" value="F:GTPase activity"/>
    <property type="evidence" value="ECO:0007669"/>
    <property type="project" value="InterPro"/>
</dbReference>
<dbReference type="InterPro" id="IPR050209">
    <property type="entry name" value="Rab_GTPases_membrane_traffic"/>
</dbReference>
<comment type="caution">
    <text evidence="1">The sequence shown here is derived from an EMBL/GenBank/DDBJ whole genome shotgun (WGS) entry which is preliminary data.</text>
</comment>
<gene>
    <name evidence="1" type="ORF">CUMW_228620</name>
</gene>
<dbReference type="InterPro" id="IPR027417">
    <property type="entry name" value="P-loop_NTPase"/>
</dbReference>
<sequence length="207" mass="23279">MSINLFGPSANHPSPSTSTFTEICNKISKLLRESNRELPPQWPIKDFTERVIGHCYVAIIIHYILFAADNMPRNYQQDLELVSSSLLQLLFDRTAATPDNIVKCVELNSNSRRKDNKGPDMGHCRSGAIQSSNGCLLYGCTQSALLVYDVTKSTTFENVSRWLKDLRDHADSRIVIMMIGNKSDLKHLPTSMSIFQSLDGLLFVQQV</sequence>
<dbReference type="GO" id="GO:0005525">
    <property type="term" value="F:GTP binding"/>
    <property type="evidence" value="ECO:0007669"/>
    <property type="project" value="InterPro"/>
</dbReference>
<organism evidence="1 2">
    <name type="scientific">Citrus unshiu</name>
    <name type="common">Satsuma mandarin</name>
    <name type="synonym">Citrus nobilis var. unshiu</name>
    <dbReference type="NCBI Taxonomy" id="55188"/>
    <lineage>
        <taxon>Eukaryota</taxon>
        <taxon>Viridiplantae</taxon>
        <taxon>Streptophyta</taxon>
        <taxon>Embryophyta</taxon>
        <taxon>Tracheophyta</taxon>
        <taxon>Spermatophyta</taxon>
        <taxon>Magnoliopsida</taxon>
        <taxon>eudicotyledons</taxon>
        <taxon>Gunneridae</taxon>
        <taxon>Pentapetalae</taxon>
        <taxon>rosids</taxon>
        <taxon>malvids</taxon>
        <taxon>Sapindales</taxon>
        <taxon>Rutaceae</taxon>
        <taxon>Aurantioideae</taxon>
        <taxon>Citrus</taxon>
    </lineage>
</organism>
<keyword evidence="2" id="KW-1185">Reference proteome</keyword>
<dbReference type="SMART" id="SM00175">
    <property type="entry name" value="RAB"/>
    <property type="match status" value="1"/>
</dbReference>
<proteinExistence type="predicted"/>
<protein>
    <submittedName>
        <fullName evidence="1">Uncharacterized protein</fullName>
    </submittedName>
</protein>
<evidence type="ECO:0000313" key="2">
    <source>
        <dbReference type="Proteomes" id="UP000236630"/>
    </source>
</evidence>
<dbReference type="PANTHER" id="PTHR47979">
    <property type="entry name" value="DRAB11-RELATED"/>
    <property type="match status" value="1"/>
</dbReference>
<name>A0A2H5QGP9_CITUN</name>
<evidence type="ECO:0000313" key="1">
    <source>
        <dbReference type="EMBL" id="GAY63804.1"/>
    </source>
</evidence>
<accession>A0A2H5QGP9</accession>